<comment type="cofactor">
    <cofactor evidence="1">
        <name>Zn(2+)</name>
        <dbReference type="ChEBI" id="CHEBI:29105"/>
    </cofactor>
</comment>
<dbReference type="Gene3D" id="1.10.1380.10">
    <property type="entry name" value="Neutral endopeptidase , domain2"/>
    <property type="match status" value="1"/>
</dbReference>
<dbReference type="EnsemblMetazoa" id="SCAU006688-RA">
    <property type="protein sequence ID" value="SCAU006688-PA"/>
    <property type="gene ID" value="SCAU006688"/>
</dbReference>
<dbReference type="KEGG" id="scac:106096222"/>
<evidence type="ECO:0000256" key="7">
    <source>
        <dbReference type="ARBA" id="ARBA00022833"/>
    </source>
</evidence>
<evidence type="ECO:0000256" key="8">
    <source>
        <dbReference type="ARBA" id="ARBA00023049"/>
    </source>
</evidence>
<dbReference type="GO" id="GO:0016485">
    <property type="term" value="P:protein processing"/>
    <property type="evidence" value="ECO:0007669"/>
    <property type="project" value="TreeGrafter"/>
</dbReference>
<dbReference type="PRINTS" id="PR00786">
    <property type="entry name" value="NEPRILYSIN"/>
</dbReference>
<comment type="subcellular location">
    <subcellularLocation>
        <location evidence="2">Cell membrane</location>
        <topology evidence="2">Single-pass type II membrane protein</topology>
    </subcellularLocation>
</comment>
<dbReference type="InterPro" id="IPR008753">
    <property type="entry name" value="Peptidase_M13_N"/>
</dbReference>
<dbReference type="PROSITE" id="PS51885">
    <property type="entry name" value="NEPRILYSIN"/>
    <property type="match status" value="1"/>
</dbReference>
<keyword evidence="5" id="KW-0479">Metal-binding</keyword>
<dbReference type="SUPFAM" id="SSF55486">
    <property type="entry name" value="Metalloproteases ('zincins'), catalytic domain"/>
    <property type="match status" value="1"/>
</dbReference>
<dbReference type="PANTHER" id="PTHR11733">
    <property type="entry name" value="ZINC METALLOPROTEASE FAMILY M13 NEPRILYSIN-RELATED"/>
    <property type="match status" value="1"/>
</dbReference>
<dbReference type="AlphaFoldDB" id="A0A1I8PBV3"/>
<dbReference type="Pfam" id="PF01431">
    <property type="entry name" value="Peptidase_M13"/>
    <property type="match status" value="1"/>
</dbReference>
<keyword evidence="13" id="KW-1185">Reference proteome</keyword>
<evidence type="ECO:0000256" key="2">
    <source>
        <dbReference type="ARBA" id="ARBA00004401"/>
    </source>
</evidence>
<keyword evidence="6" id="KW-0378">Hydrolase</keyword>
<evidence type="ECO:0000256" key="5">
    <source>
        <dbReference type="ARBA" id="ARBA00022723"/>
    </source>
</evidence>
<evidence type="ECO:0000256" key="9">
    <source>
        <dbReference type="SAM" id="SignalP"/>
    </source>
</evidence>
<proteinExistence type="inferred from homology"/>
<feature type="domain" description="Peptidase M13 C-terminal" evidence="10">
    <location>
        <begin position="488"/>
        <end position="691"/>
    </location>
</feature>
<organism evidence="12 13">
    <name type="scientific">Stomoxys calcitrans</name>
    <name type="common">Stable fly</name>
    <name type="synonym">Conops calcitrans</name>
    <dbReference type="NCBI Taxonomy" id="35570"/>
    <lineage>
        <taxon>Eukaryota</taxon>
        <taxon>Metazoa</taxon>
        <taxon>Ecdysozoa</taxon>
        <taxon>Arthropoda</taxon>
        <taxon>Hexapoda</taxon>
        <taxon>Insecta</taxon>
        <taxon>Pterygota</taxon>
        <taxon>Neoptera</taxon>
        <taxon>Endopterygota</taxon>
        <taxon>Diptera</taxon>
        <taxon>Brachycera</taxon>
        <taxon>Muscomorpha</taxon>
        <taxon>Muscoidea</taxon>
        <taxon>Muscidae</taxon>
        <taxon>Stomoxys</taxon>
    </lineage>
</organism>
<dbReference type="GO" id="GO:0004222">
    <property type="term" value="F:metalloendopeptidase activity"/>
    <property type="evidence" value="ECO:0007669"/>
    <property type="project" value="InterPro"/>
</dbReference>
<dbReference type="InterPro" id="IPR000718">
    <property type="entry name" value="Peptidase_M13"/>
</dbReference>
<feature type="chain" id="PRO_5009326413" description="Peptidase M13 C-terminal domain-containing protein" evidence="9">
    <location>
        <begin position="23"/>
        <end position="692"/>
    </location>
</feature>
<dbReference type="OrthoDB" id="6475849at2759"/>
<keyword evidence="8" id="KW-0482">Metalloprotease</keyword>
<gene>
    <name evidence="12" type="primary">106096222</name>
</gene>
<name>A0A1I8PBV3_STOCA</name>
<sequence length="692" mass="79311">MEILNKRSGILFSLMQLMQVLALSKPLTNEMAIRQAKAMEMLKFMNLSADPCEDFYEFTCGNWNIYHSAALEDEVSTGLLEMLQKVLDANIMRLLQQPHALDTVIDKKVKDFYKSCLNLPSLKGEYANRLKAIIAEFGQMPALVGTSKWSQEENFDWLQTVGEISHKYGIDIITGAEVAVDLADNSVNRLYINQQELGLESKSVYLDADKDKAVLLRVLLLSVASKLNEFLQMDLEWALQTAQEIVDFETSLAQGIDDFESVAEFQENLPLTTMKELQQQYGLDIDFKKLLNLPMGSVPDLKVYYSPNYIENLIKVLKATPKSKVANYIFYQLVEKFFISLPQTKEELHTNCLANMKGYFSKIFDNMVYRHYSSKQLEQGINNMWLAIKSAFKKSLESAEQYPWIKTSTREYAIRKLEAMNMEIVSYENYNFSAAFRDLQVHEQDYLENLKSLRSLGAQQNREAINDPPEPLDLGEQLSTSPANILIENVVKLPVAMLQPNYVWSTYYAKAFNFGVLGALLAHELIHGFDDTGRNHDVQGNSLTWWDTESAENFQLRSQCFNSQYQEFVFQGKHLPDMPAQGENIADNGGVRMAYAAYLKWYDNAVREDNNDVRETMPGLQFEDKKLFFISYGQLWCGDVNPLYRKFQESTDSHVPDRFRVIGPLSNFEEFSKVFNCPKGSGMNPAKKCKIY</sequence>
<dbReference type="VEuPathDB" id="VectorBase:SCAU006688"/>
<dbReference type="GO" id="GO:0046872">
    <property type="term" value="F:metal ion binding"/>
    <property type="evidence" value="ECO:0007669"/>
    <property type="project" value="UniProtKB-KW"/>
</dbReference>
<dbReference type="PANTHER" id="PTHR11733:SF238">
    <property type="entry name" value="FI07649P-RELATED"/>
    <property type="match status" value="1"/>
</dbReference>
<evidence type="ECO:0000256" key="4">
    <source>
        <dbReference type="ARBA" id="ARBA00022670"/>
    </source>
</evidence>
<evidence type="ECO:0000256" key="3">
    <source>
        <dbReference type="ARBA" id="ARBA00007357"/>
    </source>
</evidence>
<keyword evidence="7" id="KW-0862">Zinc</keyword>
<feature type="domain" description="Peptidase M13 N-terminal" evidence="11">
    <location>
        <begin position="51"/>
        <end position="425"/>
    </location>
</feature>
<feature type="signal peptide" evidence="9">
    <location>
        <begin position="1"/>
        <end position="22"/>
    </location>
</feature>
<dbReference type="InterPro" id="IPR024079">
    <property type="entry name" value="MetalloPept_cat_dom_sf"/>
</dbReference>
<dbReference type="CDD" id="cd08662">
    <property type="entry name" value="M13"/>
    <property type="match status" value="1"/>
</dbReference>
<keyword evidence="9" id="KW-0732">Signal</keyword>
<protein>
    <recommendedName>
        <fullName evidence="14">Peptidase M13 C-terminal domain-containing protein</fullName>
    </recommendedName>
</protein>
<evidence type="ECO:0000313" key="13">
    <source>
        <dbReference type="Proteomes" id="UP000095300"/>
    </source>
</evidence>
<dbReference type="Pfam" id="PF05649">
    <property type="entry name" value="Peptidase_M13_N"/>
    <property type="match status" value="1"/>
</dbReference>
<evidence type="ECO:0008006" key="14">
    <source>
        <dbReference type="Google" id="ProtNLM"/>
    </source>
</evidence>
<evidence type="ECO:0000256" key="1">
    <source>
        <dbReference type="ARBA" id="ARBA00001947"/>
    </source>
</evidence>
<evidence type="ECO:0000313" key="12">
    <source>
        <dbReference type="EnsemblMetazoa" id="SCAU006688-PA"/>
    </source>
</evidence>
<comment type="similarity">
    <text evidence="3">Belongs to the peptidase M13 family.</text>
</comment>
<dbReference type="InterPro" id="IPR018497">
    <property type="entry name" value="Peptidase_M13_C"/>
</dbReference>
<dbReference type="Gene3D" id="3.40.390.10">
    <property type="entry name" value="Collagenase (Catalytic Domain)"/>
    <property type="match status" value="1"/>
</dbReference>
<evidence type="ECO:0000256" key="6">
    <source>
        <dbReference type="ARBA" id="ARBA00022801"/>
    </source>
</evidence>
<keyword evidence="4" id="KW-0645">Protease</keyword>
<reference evidence="12" key="1">
    <citation type="submission" date="2020-05" db="UniProtKB">
        <authorList>
            <consortium name="EnsemblMetazoa"/>
        </authorList>
    </citation>
    <scope>IDENTIFICATION</scope>
    <source>
        <strain evidence="12">USDA</strain>
    </source>
</reference>
<accession>A0A1I8PBV3</accession>
<evidence type="ECO:0000259" key="11">
    <source>
        <dbReference type="Pfam" id="PF05649"/>
    </source>
</evidence>
<dbReference type="Proteomes" id="UP000095300">
    <property type="component" value="Unassembled WGS sequence"/>
</dbReference>
<dbReference type="GO" id="GO:0005886">
    <property type="term" value="C:plasma membrane"/>
    <property type="evidence" value="ECO:0007669"/>
    <property type="project" value="UniProtKB-SubCell"/>
</dbReference>
<dbReference type="InterPro" id="IPR042089">
    <property type="entry name" value="Peptidase_M13_dom_2"/>
</dbReference>
<evidence type="ECO:0000259" key="10">
    <source>
        <dbReference type="Pfam" id="PF01431"/>
    </source>
</evidence>